<name>A0A915Q1T5_9BILA</name>
<keyword evidence="10 12" id="KW-1133">Transmembrane helix</keyword>
<feature type="transmembrane region" description="Helical" evidence="12">
    <location>
        <begin position="140"/>
        <end position="160"/>
    </location>
</feature>
<evidence type="ECO:0000313" key="14">
    <source>
        <dbReference type="WBParaSite" id="sdigi.contig457.g8456.t1"/>
    </source>
</evidence>
<keyword evidence="4" id="KW-0813">Transport</keyword>
<dbReference type="WBParaSite" id="sdigi.contig457.g8456.t1">
    <property type="protein sequence ID" value="sdigi.contig457.g8456.t1"/>
    <property type="gene ID" value="sdigi.contig457.g8456"/>
</dbReference>
<dbReference type="Pfam" id="PF00406">
    <property type="entry name" value="ADK"/>
    <property type="match status" value="1"/>
</dbReference>
<feature type="transmembrane region" description="Helical" evidence="12">
    <location>
        <begin position="360"/>
        <end position="380"/>
    </location>
</feature>
<evidence type="ECO:0000256" key="1">
    <source>
        <dbReference type="ARBA" id="ARBA00000215"/>
    </source>
</evidence>
<dbReference type="GO" id="GO:0019205">
    <property type="term" value="F:nucleobase-containing compound kinase activity"/>
    <property type="evidence" value="ECO:0007669"/>
    <property type="project" value="InterPro"/>
</dbReference>
<dbReference type="InterPro" id="IPR004345">
    <property type="entry name" value="TB2_DP1_HVA22"/>
</dbReference>
<dbReference type="PANTHER" id="PTHR12929">
    <property type="entry name" value="SOLUTE CARRIER FAMILY 52"/>
    <property type="match status" value="1"/>
</dbReference>
<dbReference type="GO" id="GO:0006139">
    <property type="term" value="P:nucleobase-containing compound metabolic process"/>
    <property type="evidence" value="ECO:0007669"/>
    <property type="project" value="InterPro"/>
</dbReference>
<feature type="transmembrane region" description="Helical" evidence="12">
    <location>
        <begin position="75"/>
        <end position="96"/>
    </location>
</feature>
<organism evidence="13 14">
    <name type="scientific">Setaria digitata</name>
    <dbReference type="NCBI Taxonomy" id="48799"/>
    <lineage>
        <taxon>Eukaryota</taxon>
        <taxon>Metazoa</taxon>
        <taxon>Ecdysozoa</taxon>
        <taxon>Nematoda</taxon>
        <taxon>Chromadorea</taxon>
        <taxon>Rhabditida</taxon>
        <taxon>Spirurina</taxon>
        <taxon>Spiruromorpha</taxon>
        <taxon>Filarioidea</taxon>
        <taxon>Setariidae</taxon>
        <taxon>Setaria</taxon>
    </lineage>
</organism>
<comment type="similarity">
    <text evidence="3">Belongs to the riboflavin transporter family.</text>
</comment>
<protein>
    <submittedName>
        <fullName evidence="14">Adenylate kinase</fullName>
    </submittedName>
</protein>
<evidence type="ECO:0000256" key="10">
    <source>
        <dbReference type="ARBA" id="ARBA00022989"/>
    </source>
</evidence>
<dbReference type="Gene3D" id="3.40.50.300">
    <property type="entry name" value="P-loop containing nucleotide triphosphate hydrolases"/>
    <property type="match status" value="1"/>
</dbReference>
<dbReference type="CDD" id="cd01428">
    <property type="entry name" value="ADK"/>
    <property type="match status" value="1"/>
</dbReference>
<dbReference type="PRINTS" id="PR00094">
    <property type="entry name" value="ADENYLTKNASE"/>
</dbReference>
<evidence type="ECO:0000313" key="13">
    <source>
        <dbReference type="Proteomes" id="UP000887581"/>
    </source>
</evidence>
<dbReference type="GO" id="GO:0032217">
    <property type="term" value="F:riboflavin transmembrane transporter activity"/>
    <property type="evidence" value="ECO:0007669"/>
    <property type="project" value="InterPro"/>
</dbReference>
<evidence type="ECO:0000256" key="11">
    <source>
        <dbReference type="ARBA" id="ARBA00023136"/>
    </source>
</evidence>
<evidence type="ECO:0000256" key="7">
    <source>
        <dbReference type="ARBA" id="ARBA00022692"/>
    </source>
</evidence>
<evidence type="ECO:0000256" key="2">
    <source>
        <dbReference type="ARBA" id="ARBA00004651"/>
    </source>
</evidence>
<feature type="transmembrane region" description="Helical" evidence="12">
    <location>
        <begin position="573"/>
        <end position="590"/>
    </location>
</feature>
<feature type="transmembrane region" description="Helical" evidence="12">
    <location>
        <begin position="596"/>
        <end position="613"/>
    </location>
</feature>
<feature type="transmembrane region" description="Helical" evidence="12">
    <location>
        <begin position="400"/>
        <end position="427"/>
    </location>
</feature>
<evidence type="ECO:0000256" key="12">
    <source>
        <dbReference type="SAM" id="Phobius"/>
    </source>
</evidence>
<accession>A0A915Q1T5</accession>
<comment type="catalytic activity">
    <reaction evidence="1">
        <text>riboflavin(in) = riboflavin(out)</text>
        <dbReference type="Rhea" id="RHEA:35015"/>
        <dbReference type="ChEBI" id="CHEBI:57986"/>
    </reaction>
</comment>
<dbReference type="GO" id="GO:0005886">
    <property type="term" value="C:plasma membrane"/>
    <property type="evidence" value="ECO:0007669"/>
    <property type="project" value="UniProtKB-SubCell"/>
</dbReference>
<keyword evidence="7 12" id="KW-0812">Transmembrane</keyword>
<dbReference type="InterPro" id="IPR000850">
    <property type="entry name" value="Adenylat/UMP-CMP_kin"/>
</dbReference>
<dbReference type="GO" id="GO:0005524">
    <property type="term" value="F:ATP binding"/>
    <property type="evidence" value="ECO:0007669"/>
    <property type="project" value="InterPro"/>
</dbReference>
<sequence>MAVKLSTYVCIIFFGSTSWLSTNSVWMELPLLTEKLPEGWSLPSYLIVVVQMASVGPLIYSIIRKCSKVSPPVTAIILILLMFCCLCTVLMGLFWSKTIFLFGQERSVVLMVLLFGMALVNSTSNVLFMPFMASFHASYLTAYFVGMGLSSLFPSIISILQDSGNNCITVNVTSMLTSGFLHFGVMEFNFVMLGWMLLATVAFVYLFRSKDGTTTKGKELLTAQLPGESSVTIGESSSLYANEFSPLSQHVETTATEYRSHDEKFRFGLLLFLMAAVNAQMNGIVPSVQSFASLPYSQKTYHLGLTLSNIVSPVVCFLPLFIKISHLSVLVSLTVISSVLSGLIIAFAAMSPEPILQHSVWGSILIIIIVICSVALNSFLRTILATALGEGATDNETQLFWGGVFIQIGSFLGSITMFPLINIFHLFTSAPPFYALFVKKFYSEFAADTNYVKAFSNGFNFITVGRFKSTELRLTLLYSRVINVSKVKKPTINSLDDIHPILFQTLHNLSPQAEKCINALERSIFYGFASLTALYLMFGSEARFLCNLICFIYPAYKSLRKVDERSTTHALKWMLYWTVFGALTLFDEFADDINQILPIYWLFKCAFCVYLFLPQTDGANRFRDNILAPIFKFLHRKPREIVSLFELQINRALNTNVAARISDSLTAVIQANVAKTVDVVRKAQIPIIFVIGAPCAGKGTQCAKIVEKYGLTHISTGDLLRSEITSSGTRGDALKSMMQNGELVPARIVLDLLKEAMSRATINGSRGFVIDGFPREVQSPDLVIYFEADEKTLHDRCIKRRKISGRFDDSSETIQKRLKTYESVSIPVIDYYAKKGKLLRIQSDGTAEDVFSTVETYLDQEMSKFRQK</sequence>
<evidence type="ECO:0000256" key="3">
    <source>
        <dbReference type="ARBA" id="ARBA00006366"/>
    </source>
</evidence>
<feature type="transmembrane region" description="Helical" evidence="12">
    <location>
        <begin position="267"/>
        <end position="288"/>
    </location>
</feature>
<comment type="subcellular location">
    <subcellularLocation>
        <location evidence="2">Cell membrane</location>
        <topology evidence="2">Multi-pass membrane protein</topology>
    </subcellularLocation>
</comment>
<reference evidence="14" key="1">
    <citation type="submission" date="2022-11" db="UniProtKB">
        <authorList>
            <consortium name="WormBaseParasite"/>
        </authorList>
    </citation>
    <scope>IDENTIFICATION</scope>
</reference>
<dbReference type="Proteomes" id="UP000887581">
    <property type="component" value="Unplaced"/>
</dbReference>
<keyword evidence="5" id="KW-1003">Cell membrane</keyword>
<keyword evidence="11 12" id="KW-0472">Membrane</keyword>
<evidence type="ECO:0000256" key="8">
    <source>
        <dbReference type="ARBA" id="ARBA00022741"/>
    </source>
</evidence>
<feature type="transmembrane region" description="Helical" evidence="12">
    <location>
        <begin position="180"/>
        <end position="207"/>
    </location>
</feature>
<feature type="transmembrane region" description="Helical" evidence="12">
    <location>
        <begin position="108"/>
        <end position="128"/>
    </location>
</feature>
<dbReference type="Pfam" id="PF03134">
    <property type="entry name" value="TB2_DP1_HVA22"/>
    <property type="match status" value="1"/>
</dbReference>
<dbReference type="InterPro" id="IPR027417">
    <property type="entry name" value="P-loop_NTPase"/>
</dbReference>
<dbReference type="PANTHER" id="PTHR12929:SF10">
    <property type="entry name" value="RIBOFLAVIN TRANSPORTER"/>
    <property type="match status" value="1"/>
</dbReference>
<keyword evidence="6" id="KW-0808">Transferase</keyword>
<dbReference type="AlphaFoldDB" id="A0A915Q1T5"/>
<evidence type="ECO:0000256" key="6">
    <source>
        <dbReference type="ARBA" id="ARBA00022679"/>
    </source>
</evidence>
<dbReference type="InterPro" id="IPR009357">
    <property type="entry name" value="Riboflavin_transptr"/>
</dbReference>
<dbReference type="HAMAP" id="MF_00235">
    <property type="entry name" value="Adenylate_kinase_Adk"/>
    <property type="match status" value="1"/>
</dbReference>
<proteinExistence type="inferred from homology"/>
<evidence type="ECO:0000256" key="9">
    <source>
        <dbReference type="ARBA" id="ARBA00022777"/>
    </source>
</evidence>
<feature type="transmembrane region" description="Helical" evidence="12">
    <location>
        <begin position="5"/>
        <end position="22"/>
    </location>
</feature>
<feature type="transmembrane region" description="Helical" evidence="12">
    <location>
        <begin position="533"/>
        <end position="553"/>
    </location>
</feature>
<feature type="transmembrane region" description="Helical" evidence="12">
    <location>
        <begin position="42"/>
        <end position="63"/>
    </location>
</feature>
<dbReference type="Pfam" id="PF06237">
    <property type="entry name" value="SLC52_ribofla_tr"/>
    <property type="match status" value="1"/>
</dbReference>
<dbReference type="SUPFAM" id="SSF52540">
    <property type="entry name" value="P-loop containing nucleoside triphosphate hydrolases"/>
    <property type="match status" value="1"/>
</dbReference>
<keyword evidence="8" id="KW-0547">Nucleotide-binding</keyword>
<keyword evidence="13" id="KW-1185">Reference proteome</keyword>
<feature type="transmembrane region" description="Helical" evidence="12">
    <location>
        <begin position="329"/>
        <end position="348"/>
    </location>
</feature>
<feature type="transmembrane region" description="Helical" evidence="12">
    <location>
        <begin position="300"/>
        <end position="322"/>
    </location>
</feature>
<keyword evidence="9" id="KW-0418">Kinase</keyword>
<evidence type="ECO:0000256" key="4">
    <source>
        <dbReference type="ARBA" id="ARBA00022448"/>
    </source>
</evidence>
<evidence type="ECO:0000256" key="5">
    <source>
        <dbReference type="ARBA" id="ARBA00022475"/>
    </source>
</evidence>